<name>A0ABN9X294_9DINO</name>
<evidence type="ECO:0000256" key="1">
    <source>
        <dbReference type="SAM" id="MobiDB-lite"/>
    </source>
</evidence>
<protein>
    <submittedName>
        <fullName evidence="2">Uncharacterized protein</fullName>
    </submittedName>
</protein>
<comment type="caution">
    <text evidence="2">The sequence shown here is derived from an EMBL/GenBank/DDBJ whole genome shotgun (WGS) entry which is preliminary data.</text>
</comment>
<evidence type="ECO:0000313" key="2">
    <source>
        <dbReference type="EMBL" id="CAK0891751.1"/>
    </source>
</evidence>
<feature type="non-terminal residue" evidence="2">
    <location>
        <position position="104"/>
    </location>
</feature>
<sequence>IFNQASNTKQDKKGKLRPDIEKEQHLHHAGIQARKAREALDAAVKHQASCQEWLDKDEDIENITALGDGDVFKQDEYDLGSEEIAQWEQHERKLLKEVCSLIGK</sequence>
<dbReference type="Proteomes" id="UP001189429">
    <property type="component" value="Unassembled WGS sequence"/>
</dbReference>
<reference evidence="2" key="1">
    <citation type="submission" date="2023-10" db="EMBL/GenBank/DDBJ databases">
        <authorList>
            <person name="Chen Y."/>
            <person name="Shah S."/>
            <person name="Dougan E. K."/>
            <person name="Thang M."/>
            <person name="Chan C."/>
        </authorList>
    </citation>
    <scope>NUCLEOTIDE SEQUENCE [LARGE SCALE GENOMIC DNA]</scope>
</reference>
<dbReference type="EMBL" id="CAUYUJ010019512">
    <property type="protein sequence ID" value="CAK0891751.1"/>
    <property type="molecule type" value="Genomic_DNA"/>
</dbReference>
<feature type="region of interest" description="Disordered" evidence="1">
    <location>
        <begin position="1"/>
        <end position="30"/>
    </location>
</feature>
<accession>A0ABN9X294</accession>
<evidence type="ECO:0000313" key="3">
    <source>
        <dbReference type="Proteomes" id="UP001189429"/>
    </source>
</evidence>
<feature type="non-terminal residue" evidence="2">
    <location>
        <position position="1"/>
    </location>
</feature>
<gene>
    <name evidence="2" type="ORF">PCOR1329_LOCUS71600</name>
</gene>
<feature type="compositionally biased region" description="Basic and acidic residues" evidence="1">
    <location>
        <begin position="9"/>
        <end position="26"/>
    </location>
</feature>
<proteinExistence type="predicted"/>
<organism evidence="2 3">
    <name type="scientific">Prorocentrum cordatum</name>
    <dbReference type="NCBI Taxonomy" id="2364126"/>
    <lineage>
        <taxon>Eukaryota</taxon>
        <taxon>Sar</taxon>
        <taxon>Alveolata</taxon>
        <taxon>Dinophyceae</taxon>
        <taxon>Prorocentrales</taxon>
        <taxon>Prorocentraceae</taxon>
        <taxon>Prorocentrum</taxon>
    </lineage>
</organism>
<keyword evidence="3" id="KW-1185">Reference proteome</keyword>